<dbReference type="GO" id="GO:0031297">
    <property type="term" value="P:replication fork processing"/>
    <property type="evidence" value="ECO:0007669"/>
    <property type="project" value="TreeGrafter"/>
</dbReference>
<evidence type="ECO:0000259" key="5">
    <source>
        <dbReference type="PROSITE" id="PS51192"/>
    </source>
</evidence>
<dbReference type="SMART" id="SM00487">
    <property type="entry name" value="DEXDc"/>
    <property type="match status" value="1"/>
</dbReference>
<dbReference type="GO" id="GO:0003677">
    <property type="term" value="F:DNA binding"/>
    <property type="evidence" value="ECO:0007669"/>
    <property type="project" value="InterPro"/>
</dbReference>
<proteinExistence type="predicted"/>
<keyword evidence="4" id="KW-0067">ATP-binding</keyword>
<dbReference type="GO" id="GO:0016787">
    <property type="term" value="F:hydrolase activity"/>
    <property type="evidence" value="ECO:0007669"/>
    <property type="project" value="UniProtKB-KW"/>
</dbReference>
<dbReference type="InterPro" id="IPR001650">
    <property type="entry name" value="Helicase_C-like"/>
</dbReference>
<feature type="domain" description="Helicase ATP-binding" evidence="5">
    <location>
        <begin position="248"/>
        <end position="427"/>
    </location>
</feature>
<dbReference type="EMBL" id="MK500328">
    <property type="protein sequence ID" value="QBK85839.1"/>
    <property type="molecule type" value="Genomic_DNA"/>
</dbReference>
<keyword evidence="1" id="KW-0547">Nucleotide-binding</keyword>
<dbReference type="SUPFAM" id="SSF51197">
    <property type="entry name" value="Clavaminate synthase-like"/>
    <property type="match status" value="1"/>
</dbReference>
<dbReference type="GO" id="GO:0006281">
    <property type="term" value="P:DNA repair"/>
    <property type="evidence" value="ECO:0007669"/>
    <property type="project" value="TreeGrafter"/>
</dbReference>
<dbReference type="GO" id="GO:0004520">
    <property type="term" value="F:DNA endonuclease activity"/>
    <property type="evidence" value="ECO:0007669"/>
    <property type="project" value="TreeGrafter"/>
</dbReference>
<keyword evidence="2" id="KW-0378">Hydrolase</keyword>
<dbReference type="PROSITE" id="PS51192">
    <property type="entry name" value="HELICASE_ATP_BIND_1"/>
    <property type="match status" value="1"/>
</dbReference>
<dbReference type="InterPro" id="IPR037151">
    <property type="entry name" value="AlkB-like_sf"/>
</dbReference>
<dbReference type="PANTHER" id="PTHR45766:SF3">
    <property type="entry name" value="DNA ANNEALING HELICASE AND ENDONUCLEASE ZRANB3"/>
    <property type="match status" value="1"/>
</dbReference>
<evidence type="ECO:0000313" key="6">
    <source>
        <dbReference type="EMBL" id="QBK85839.1"/>
    </source>
</evidence>
<dbReference type="InterPro" id="IPR027417">
    <property type="entry name" value="P-loop_NTPase"/>
</dbReference>
<reference evidence="6" key="1">
    <citation type="journal article" date="2019" name="MBio">
        <title>Virus Genomes from Deep Sea Sediments Expand the Ocean Megavirome and Support Independent Origins of Viral Gigantism.</title>
        <authorList>
            <person name="Backstrom D."/>
            <person name="Yutin N."/>
            <person name="Jorgensen S.L."/>
            <person name="Dharamshi J."/>
            <person name="Homa F."/>
            <person name="Zaremba-Niedwiedzka K."/>
            <person name="Spang A."/>
            <person name="Wolf Y.I."/>
            <person name="Koonin E.V."/>
            <person name="Ettema T.J."/>
        </authorList>
    </citation>
    <scope>NUCLEOTIDE SEQUENCE</scope>
</reference>
<dbReference type="PANTHER" id="PTHR45766">
    <property type="entry name" value="DNA ANNEALING HELICASE AND ENDONUCLEASE ZRANB3 FAMILY MEMBER"/>
    <property type="match status" value="1"/>
</dbReference>
<keyword evidence="3 6" id="KW-0347">Helicase</keyword>
<evidence type="ECO:0000256" key="2">
    <source>
        <dbReference type="ARBA" id="ARBA00022801"/>
    </source>
</evidence>
<dbReference type="Gene3D" id="3.40.50.300">
    <property type="entry name" value="P-loop containing nucleotide triphosphate hydrolases"/>
    <property type="match status" value="2"/>
</dbReference>
<dbReference type="SMART" id="SM00490">
    <property type="entry name" value="HELICc"/>
    <property type="match status" value="1"/>
</dbReference>
<evidence type="ECO:0000256" key="4">
    <source>
        <dbReference type="ARBA" id="ARBA00022840"/>
    </source>
</evidence>
<evidence type="ECO:0000256" key="3">
    <source>
        <dbReference type="ARBA" id="ARBA00022806"/>
    </source>
</evidence>
<dbReference type="Pfam" id="PF04851">
    <property type="entry name" value="ResIII"/>
    <property type="match status" value="1"/>
</dbReference>
<dbReference type="GO" id="GO:0004386">
    <property type="term" value="F:helicase activity"/>
    <property type="evidence" value="ECO:0007669"/>
    <property type="project" value="UniProtKB-KW"/>
</dbReference>
<name>A0A481YS24_9VIRU</name>
<dbReference type="Gene3D" id="2.60.120.590">
    <property type="entry name" value="Alpha-ketoglutarate-dependent dioxygenase AlkB-like"/>
    <property type="match status" value="1"/>
</dbReference>
<gene>
    <name evidence="6" type="ORF">LCMAC101_04340</name>
</gene>
<dbReference type="Pfam" id="PF00271">
    <property type="entry name" value="Helicase_C"/>
    <property type="match status" value="1"/>
</dbReference>
<sequence length="929" mass="106347">MSGVVIKKVKPTGVTLYQDVLTSDQSEEFYGYLNQQGWENRGNGQEIQYYGYRYDTTTMDFGLMAEVSLYNADKFTKLLKCLSRALVKHNILDEKPNQITIVKYDPEEGGSEQAITYPYRMYGAKGAILSLGSDATMVFSPSAGKDINVKLPVGSIMTFEGNARSKYTQYISEDSKRGTYISLLFLTNSIRGKPYTKKVKKIISRKIRVRPKQPGGVLTPTSHHIFRRTGTCLTRGNIKLRDYQLNIVKYLETHRGVIAAYATGTGKTLIAITAAECYLDKNPDGRILIITPTPARDEFKANMEKYGISSKDNKYCFYGYQEFTDHYNRKNDTIKLGKRLDAGRCTSCKDVFLIVDEAHELRTPTPWSGVLPFVPPKRGQKEKITGIRAIRIIQCAAAADKVLLLTATPLVNDPYDIANLVAMVRGEAPLIEKDFYDLIKIIPRKPEEFIGFEVNEKFRGQIGRDLEAYQGHSFKDYFCDTIKFFKRPKDKYWPSEKEIWKPIEMDEEYYGKYYQIEKKKLALFRKHARRSKGAGLNVVSNPSAFYTIVSQATNSIEKSPKIAAVVKYIKNKKPGEKILIYSGFLEAGLDEIKKKLDARFYIKKEVKLPLKTINDKMNQKFGGRPQILYSWTNIKKELDKDLDQRKGKKILLSRKEISESIHDIIDEKEIEVKEQIEDTFKRKYGSQWIESPELEAEFEEELINKIKQLSRDQIEKAINFIYHEKMLLPLAELQQEAKDRRIDPKKIKGNTKQAYYEALRDYVEVTGEISKTKRKDDKEEFNNPDSGIDIMLISKAGGVALDLVGVRKVIMLESQWNRPGEDQVKGRAIRFKSHYHLPLSKQNVEVIHLILTKPGGPIRKSEADMSHLSEKSGFDLSSFKRPLERLSTINDKGEEEKDASYSADVAKLLLTFLKDVINKKFEADLINDC</sequence>
<dbReference type="GO" id="GO:0005524">
    <property type="term" value="F:ATP binding"/>
    <property type="evidence" value="ECO:0007669"/>
    <property type="project" value="UniProtKB-KW"/>
</dbReference>
<accession>A0A481YS24</accession>
<organism evidence="6">
    <name type="scientific">Marseillevirus LCMAC101</name>
    <dbReference type="NCBI Taxonomy" id="2506602"/>
    <lineage>
        <taxon>Viruses</taxon>
        <taxon>Varidnaviria</taxon>
        <taxon>Bamfordvirae</taxon>
        <taxon>Nucleocytoviricota</taxon>
        <taxon>Megaviricetes</taxon>
        <taxon>Pimascovirales</taxon>
        <taxon>Pimascovirales incertae sedis</taxon>
        <taxon>Marseilleviridae</taxon>
    </lineage>
</organism>
<dbReference type="SUPFAM" id="SSF52540">
    <property type="entry name" value="P-loop containing nucleoside triphosphate hydrolases"/>
    <property type="match status" value="2"/>
</dbReference>
<protein>
    <submittedName>
        <fullName evidence="6">DEAD/SNF2-like helicase</fullName>
    </submittedName>
</protein>
<evidence type="ECO:0000256" key="1">
    <source>
        <dbReference type="ARBA" id="ARBA00022741"/>
    </source>
</evidence>
<dbReference type="InterPro" id="IPR014001">
    <property type="entry name" value="Helicase_ATP-bd"/>
</dbReference>
<dbReference type="InterPro" id="IPR006935">
    <property type="entry name" value="Helicase/UvrB_N"/>
</dbReference>